<keyword evidence="1" id="KW-0732">Signal</keyword>
<feature type="signal peptide" evidence="1">
    <location>
        <begin position="1"/>
        <end position="30"/>
    </location>
</feature>
<gene>
    <name evidence="3" type="ORF">PLANPX_2753</name>
</gene>
<dbReference type="PROSITE" id="PS51352">
    <property type="entry name" value="THIOREDOXIN_2"/>
    <property type="match status" value="1"/>
</dbReference>
<dbReference type="KEGG" id="lpav:PLANPX_2753"/>
<keyword evidence="4" id="KW-1185">Reference proteome</keyword>
<dbReference type="InterPro" id="IPR050553">
    <property type="entry name" value="Thioredoxin_ResA/DsbE_sf"/>
</dbReference>
<dbReference type="Gene3D" id="2.60.40.1120">
    <property type="entry name" value="Carboxypeptidase-like, regulatory domain"/>
    <property type="match status" value="1"/>
</dbReference>
<dbReference type="RefSeq" id="WP_152098982.1">
    <property type="nucleotide sequence ID" value="NZ_AP021861.1"/>
</dbReference>
<dbReference type="Gene3D" id="3.40.30.10">
    <property type="entry name" value="Glutaredoxin"/>
    <property type="match status" value="1"/>
</dbReference>
<evidence type="ECO:0000256" key="1">
    <source>
        <dbReference type="SAM" id="SignalP"/>
    </source>
</evidence>
<evidence type="ECO:0000313" key="3">
    <source>
        <dbReference type="EMBL" id="BBO33141.1"/>
    </source>
</evidence>
<dbReference type="InterPro" id="IPR008969">
    <property type="entry name" value="CarboxyPept-like_regulatory"/>
</dbReference>
<dbReference type="InterPro" id="IPR000866">
    <property type="entry name" value="AhpC/TSA"/>
</dbReference>
<dbReference type="PANTHER" id="PTHR42852">
    <property type="entry name" value="THIOL:DISULFIDE INTERCHANGE PROTEIN DSBE"/>
    <property type="match status" value="1"/>
</dbReference>
<evidence type="ECO:0000259" key="2">
    <source>
        <dbReference type="PROSITE" id="PS51352"/>
    </source>
</evidence>
<dbReference type="EMBL" id="AP021861">
    <property type="protein sequence ID" value="BBO33141.1"/>
    <property type="molecule type" value="Genomic_DNA"/>
</dbReference>
<dbReference type="PROSITE" id="PS51257">
    <property type="entry name" value="PROKAR_LIPOPROTEIN"/>
    <property type="match status" value="1"/>
</dbReference>
<evidence type="ECO:0000313" key="4">
    <source>
        <dbReference type="Proteomes" id="UP000326837"/>
    </source>
</evidence>
<dbReference type="GO" id="GO:0016491">
    <property type="term" value="F:oxidoreductase activity"/>
    <property type="evidence" value="ECO:0007669"/>
    <property type="project" value="InterPro"/>
</dbReference>
<dbReference type="AlphaFoldDB" id="A0A5K7XE52"/>
<dbReference type="SUPFAM" id="SSF49464">
    <property type="entry name" value="Carboxypeptidase regulatory domain-like"/>
    <property type="match status" value="2"/>
</dbReference>
<protein>
    <recommendedName>
        <fullName evidence="2">Thioredoxin domain-containing protein</fullName>
    </recommendedName>
</protein>
<dbReference type="InterPro" id="IPR036249">
    <property type="entry name" value="Thioredoxin-like_sf"/>
</dbReference>
<reference evidence="4" key="1">
    <citation type="submission" date="2019-10" db="EMBL/GenBank/DDBJ databases">
        <title>Lacipirellula parvula gen. nov., sp. nov., representing a lineage of planctomycetes widespread in freshwater anoxic habitats, and description of the family Lacipirellulaceae.</title>
        <authorList>
            <person name="Dedysh S.N."/>
            <person name="Kulichevskaya I.S."/>
            <person name="Beletsky A.V."/>
            <person name="Rakitin A.L."/>
            <person name="Mardanov A.V."/>
            <person name="Ivanova A.A."/>
            <person name="Saltykova V.X."/>
            <person name="Rijpstra W.I.C."/>
            <person name="Sinninghe Damste J.S."/>
            <person name="Ravin N.V."/>
        </authorList>
    </citation>
    <scope>NUCLEOTIDE SEQUENCE [LARGE SCALE GENOMIC DNA]</scope>
    <source>
        <strain evidence="4">PX69</strain>
    </source>
</reference>
<dbReference type="CDD" id="cd02966">
    <property type="entry name" value="TlpA_like_family"/>
    <property type="match status" value="1"/>
</dbReference>
<dbReference type="Pfam" id="PF00578">
    <property type="entry name" value="AhpC-TSA"/>
    <property type="match status" value="1"/>
</dbReference>
<dbReference type="SUPFAM" id="SSF52833">
    <property type="entry name" value="Thioredoxin-like"/>
    <property type="match status" value="1"/>
</dbReference>
<dbReference type="PANTHER" id="PTHR42852:SF17">
    <property type="entry name" value="THIOREDOXIN-LIKE PROTEIN HI_1115"/>
    <property type="match status" value="1"/>
</dbReference>
<organism evidence="3 4">
    <name type="scientific">Lacipirellula parvula</name>
    <dbReference type="NCBI Taxonomy" id="2650471"/>
    <lineage>
        <taxon>Bacteria</taxon>
        <taxon>Pseudomonadati</taxon>
        <taxon>Planctomycetota</taxon>
        <taxon>Planctomycetia</taxon>
        <taxon>Pirellulales</taxon>
        <taxon>Lacipirellulaceae</taxon>
        <taxon>Lacipirellula</taxon>
    </lineage>
</organism>
<dbReference type="InterPro" id="IPR013766">
    <property type="entry name" value="Thioredoxin_domain"/>
</dbReference>
<dbReference type="Proteomes" id="UP000326837">
    <property type="component" value="Chromosome"/>
</dbReference>
<proteinExistence type="predicted"/>
<sequence>MAARYSLKWFCWTFALSVACMLASRSTVGAAEASTDPHTIRLKVVDAAGKPIEGAAVSCGILTEQKGFNPNQDYVTSADGIADLAVPQTMRYVRLTIHRDGYAGLLGEWWAPATEHIPQELRVNMTSGTTVSGAIVGPDGEPIAGASIDASLDGGIQQLNPETPFRYLDKLGQYAKAVRSDKEGKWTLANVPPGDDFNLLVRMSHPDYIGDEHDGQLAAASGVTLQQLRDGTARIVMPRGEIVRGQIEDSHGAPIREARVAWSRTMRSMDGNFVTADEQGEFQLPPMKAGKLFLAVAAQGKQPQFKEVAVVEGMSPVQIILDSGRELLLKIVDARGQPVPDVNVRVEAWGKLRSGVIGRELHLLKGLYPQQANAQGSYAWPAAPQEPLKLRIGKAGWNDYAGEVAADDALHEIVLHDSVVISGEILDAKTGAPIKSARITEVAHYPVSPANPIVQASQFRVVDEGRFSYAASQWRASEELVLQIEAAGYRPKWIGPFDETAGEVEADVRLECAAPLRGRVLGTDGQPLAGAVVSFTTKDTDLLARDATYDTPGLSTRTNDAGQFEFNATMTRPIIVAAHDSGYAEVDLELDQQPGDLQLRPWARVEGRVTQAGKPVVDQVIYFNPIRLLGGENPHLQDDFSATTDGEGRFVFEKVPPVPSHVYPDVSVWDQTKLMSGESIPVDLQPGETRVVAIGEQGATVRGRLRPNGEIAPKLDMNYCMNYLLQRGPGITPPPPVQRAGFDWRTGWSFDWKDSEEGRGFLNTLPHHFVKFQPDGSFVVHGVPAGEYQLATSVYEPPEGCLVDPVGRRVIDFSVADADVQRGELDLGVIDVDVKLGPQVGDPFPAFGYEGLAEDEMGSIADWQGRYVLVAFWATWCGPCISHLPELQAIAKELDPERATLLSISLDEDPAKARAFIAARQMDWPQGLLGQRDNPLVRQQLGVSSVPAYFVLDPSGKLVNRSSQLHEAVSALEQALAESGEKVSQ</sequence>
<feature type="chain" id="PRO_5025014864" description="Thioredoxin domain-containing protein" evidence="1">
    <location>
        <begin position="31"/>
        <end position="985"/>
    </location>
</feature>
<accession>A0A5K7XE52</accession>
<name>A0A5K7XE52_9BACT</name>
<dbReference type="GO" id="GO:0016209">
    <property type="term" value="F:antioxidant activity"/>
    <property type="evidence" value="ECO:0007669"/>
    <property type="project" value="InterPro"/>
</dbReference>
<feature type="domain" description="Thioredoxin" evidence="2">
    <location>
        <begin position="838"/>
        <end position="981"/>
    </location>
</feature>